<name>A0ABX2HT28_9FIRM</name>
<dbReference type="InterPro" id="IPR013597">
    <property type="entry name" value="Mat_intron_G2"/>
</dbReference>
<evidence type="ECO:0000313" key="3">
    <source>
        <dbReference type="Proteomes" id="UP000669239"/>
    </source>
</evidence>
<feature type="domain" description="Group II intron maturase-specific" evidence="1">
    <location>
        <begin position="65"/>
        <end position="142"/>
    </location>
</feature>
<keyword evidence="3" id="KW-1185">Reference proteome</keyword>
<organism evidence="2 3">
    <name type="scientific">Enterocloster aldenensis</name>
    <dbReference type="NCBI Taxonomy" id="358742"/>
    <lineage>
        <taxon>Bacteria</taxon>
        <taxon>Bacillati</taxon>
        <taxon>Bacillota</taxon>
        <taxon>Clostridia</taxon>
        <taxon>Lachnospirales</taxon>
        <taxon>Lachnospiraceae</taxon>
        <taxon>Enterocloster</taxon>
    </lineage>
</organism>
<proteinExistence type="predicted"/>
<dbReference type="SUPFAM" id="SSF56672">
    <property type="entry name" value="DNA/RNA polymerases"/>
    <property type="match status" value="1"/>
</dbReference>
<dbReference type="PANTHER" id="PTHR34047">
    <property type="entry name" value="NUCLEAR INTRON MATURASE 1, MITOCHONDRIAL-RELATED"/>
    <property type="match status" value="1"/>
</dbReference>
<dbReference type="EMBL" id="JAAITT010000080">
    <property type="protein sequence ID" value="NSJ52551.1"/>
    <property type="molecule type" value="Genomic_DNA"/>
</dbReference>
<dbReference type="Proteomes" id="UP000669239">
    <property type="component" value="Unassembled WGS sequence"/>
</dbReference>
<comment type="caution">
    <text evidence="2">The sequence shown here is derived from an EMBL/GenBank/DDBJ whole genome shotgun (WGS) entry which is preliminary data.</text>
</comment>
<dbReference type="RefSeq" id="WP_165642698.1">
    <property type="nucleotide sequence ID" value="NZ_WTVF01000028.1"/>
</dbReference>
<dbReference type="InterPro" id="IPR043502">
    <property type="entry name" value="DNA/RNA_pol_sf"/>
</dbReference>
<dbReference type="PANTHER" id="PTHR34047:SF8">
    <property type="entry name" value="PROTEIN YKFC"/>
    <property type="match status" value="1"/>
</dbReference>
<dbReference type="InterPro" id="IPR051083">
    <property type="entry name" value="GrpII_Intron_Splice-Mob/Def"/>
</dbReference>
<dbReference type="Pfam" id="PF08388">
    <property type="entry name" value="GIIM"/>
    <property type="match status" value="1"/>
</dbReference>
<accession>A0ABX2HT28</accession>
<gene>
    <name evidence="2" type="ORF">G5B36_28330</name>
</gene>
<evidence type="ECO:0000313" key="2">
    <source>
        <dbReference type="EMBL" id="NSJ52551.1"/>
    </source>
</evidence>
<evidence type="ECO:0000259" key="1">
    <source>
        <dbReference type="Pfam" id="PF08388"/>
    </source>
</evidence>
<protein>
    <recommendedName>
        <fullName evidence="1">Group II intron maturase-specific domain-containing protein</fullName>
    </recommendedName>
</protein>
<reference evidence="2 3" key="1">
    <citation type="journal article" date="2020" name="Cell Host Microbe">
        <title>Functional and Genomic Variation between Human-Derived Isolates of Lachnospiraceae Reveals Inter- and Intra-Species Diversity.</title>
        <authorList>
            <person name="Sorbara M.T."/>
            <person name="Littmann E.R."/>
            <person name="Fontana E."/>
            <person name="Moody T.U."/>
            <person name="Kohout C.E."/>
            <person name="Gjonbalaj M."/>
            <person name="Eaton V."/>
            <person name="Seok R."/>
            <person name="Leiner I.M."/>
            <person name="Pamer E.G."/>
        </authorList>
    </citation>
    <scope>NUCLEOTIDE SEQUENCE [LARGE SCALE GENOMIC DNA]</scope>
    <source>
        <strain evidence="2 3">MSK.1.17</strain>
    </source>
</reference>
<sequence length="214" mass="25666">MTAANRETLEEIREKISDFLVPRGLKLSEEKTLITHIDDGFEFLGWNFRKYKGKLIIKPSRKSVEKVTKAISRIIKDNHTAPQEMLIRKLNEVTKGWADYHHSACAKSTYGKLDHRIWEMLWKWAKRRHPNKGKHWIKERYWKTHKGRKWSFMTEKNILFLMSDMPIVRKGQMALSKNPFLDKEYYEERSRRHRFNRKKAISSNRAAQIGYYAL</sequence>